<dbReference type="InterPro" id="IPR029058">
    <property type="entry name" value="AB_hydrolase_fold"/>
</dbReference>
<dbReference type="Pfam" id="PF07859">
    <property type="entry name" value="Abhydrolase_3"/>
    <property type="match status" value="1"/>
</dbReference>
<dbReference type="Proteomes" id="UP000553193">
    <property type="component" value="Unassembled WGS sequence"/>
</dbReference>
<proteinExistence type="predicted"/>
<gene>
    <name evidence="3" type="ORF">GGQ83_003285</name>
</gene>
<dbReference type="GO" id="GO:0004061">
    <property type="term" value="F:arylformamidase activity"/>
    <property type="evidence" value="ECO:0007669"/>
    <property type="project" value="UniProtKB-EC"/>
</dbReference>
<evidence type="ECO:0000259" key="2">
    <source>
        <dbReference type="Pfam" id="PF07859"/>
    </source>
</evidence>
<evidence type="ECO:0000313" key="3">
    <source>
        <dbReference type="EMBL" id="MBB3899825.1"/>
    </source>
</evidence>
<dbReference type="InterPro" id="IPR050300">
    <property type="entry name" value="GDXG_lipolytic_enzyme"/>
</dbReference>
<feature type="domain" description="Alpha/beta hydrolase fold-3" evidence="2">
    <location>
        <begin position="64"/>
        <end position="168"/>
    </location>
</feature>
<evidence type="ECO:0000313" key="4">
    <source>
        <dbReference type="Proteomes" id="UP000553193"/>
    </source>
</evidence>
<accession>A0A840AIC7</accession>
<dbReference type="AlphaFoldDB" id="A0A840AIC7"/>
<evidence type="ECO:0000256" key="1">
    <source>
        <dbReference type="ARBA" id="ARBA00022801"/>
    </source>
</evidence>
<dbReference type="Gene3D" id="3.40.50.1820">
    <property type="entry name" value="alpha/beta hydrolase"/>
    <property type="match status" value="1"/>
</dbReference>
<keyword evidence="1 3" id="KW-0378">Hydrolase</keyword>
<organism evidence="3 4">
    <name type="scientific">Roseococcus suduntuyensis</name>
    <dbReference type="NCBI Taxonomy" id="455361"/>
    <lineage>
        <taxon>Bacteria</taxon>
        <taxon>Pseudomonadati</taxon>
        <taxon>Pseudomonadota</taxon>
        <taxon>Alphaproteobacteria</taxon>
        <taxon>Acetobacterales</taxon>
        <taxon>Roseomonadaceae</taxon>
        <taxon>Roseococcus</taxon>
    </lineage>
</organism>
<dbReference type="InterPro" id="IPR013094">
    <property type="entry name" value="AB_hydrolase_3"/>
</dbReference>
<reference evidence="3 4" key="1">
    <citation type="submission" date="2020-08" db="EMBL/GenBank/DDBJ databases">
        <title>Genomic Encyclopedia of Type Strains, Phase IV (KMG-IV): sequencing the most valuable type-strain genomes for metagenomic binning, comparative biology and taxonomic classification.</title>
        <authorList>
            <person name="Goeker M."/>
        </authorList>
    </citation>
    <scope>NUCLEOTIDE SEQUENCE [LARGE SCALE GENOMIC DNA]</scope>
    <source>
        <strain evidence="3 4">DSM 19979</strain>
    </source>
</reference>
<dbReference type="RefSeq" id="WP_184385930.1">
    <property type="nucleotide sequence ID" value="NZ_JACIDJ010000006.1"/>
</dbReference>
<dbReference type="EC" id="3.5.1.9" evidence="3"/>
<dbReference type="EMBL" id="JACIDJ010000006">
    <property type="protein sequence ID" value="MBB3899825.1"/>
    <property type="molecule type" value="Genomic_DNA"/>
</dbReference>
<comment type="caution">
    <text evidence="3">The sequence shown here is derived from an EMBL/GenBank/DDBJ whole genome shotgun (WGS) entry which is preliminary data.</text>
</comment>
<sequence>MGFEIEYNNRARVPESGAIIARWMQAAEAFRLAHPPETLAYGPGPREVMDLFLPAGVARPPVALFFHGGYWQALDGRAVSHVAAGLLAQGVAVAVPSYDLCPEVPLARILAQAEAAAHALHARMGRPALAMGHSAGGHLAAMLLARLPAHMVAAALPISGLFWLEPLLATSINDKLGLDVATARGLSPALLPSPGRPLHAVVGGAESDEFLRQTREFATLWGGSQEALPGLNHFTVLAPLEDPAHPLTQRAARLAWHAGAGLTEA</sequence>
<keyword evidence="4" id="KW-1185">Reference proteome</keyword>
<dbReference type="PANTHER" id="PTHR48081">
    <property type="entry name" value="AB HYDROLASE SUPERFAMILY PROTEIN C4A8.06C"/>
    <property type="match status" value="1"/>
</dbReference>
<name>A0A840AIC7_9PROT</name>
<dbReference type="SUPFAM" id="SSF53474">
    <property type="entry name" value="alpha/beta-Hydrolases"/>
    <property type="match status" value="1"/>
</dbReference>
<dbReference type="PANTHER" id="PTHR48081:SF33">
    <property type="entry name" value="KYNURENINE FORMAMIDASE"/>
    <property type="match status" value="1"/>
</dbReference>
<protein>
    <submittedName>
        <fullName evidence="3">Arylformamidase</fullName>
        <ecNumber evidence="3">3.5.1.9</ecNumber>
    </submittedName>
</protein>